<dbReference type="GO" id="GO:0016020">
    <property type="term" value="C:membrane"/>
    <property type="evidence" value="ECO:0007669"/>
    <property type="project" value="InterPro"/>
</dbReference>
<dbReference type="Pfam" id="PF13442">
    <property type="entry name" value="Cytochrome_CBB3"/>
    <property type="match status" value="1"/>
</dbReference>
<accession>A7VMP9</accession>
<dbReference type="PROSITE" id="PS51257">
    <property type="entry name" value="PROKAR_LIPOPROTEIN"/>
    <property type="match status" value="1"/>
</dbReference>
<evidence type="ECO:0000256" key="6">
    <source>
        <dbReference type="SAM" id="MobiDB-lite"/>
    </source>
</evidence>
<feature type="binding site" description="axial binding residue" evidence="5">
    <location>
        <position position="98"/>
    </location>
    <ligand>
        <name>heme c</name>
        <dbReference type="ChEBI" id="CHEBI:61717"/>
    </ligand>
    <ligandPart>
        <name>Fe</name>
        <dbReference type="ChEBI" id="CHEBI:18248"/>
    </ligandPart>
</feature>
<proteinExistence type="predicted"/>
<evidence type="ECO:0000256" key="1">
    <source>
        <dbReference type="ARBA" id="ARBA00022617"/>
    </source>
</evidence>
<feature type="compositionally biased region" description="Low complexity" evidence="6">
    <location>
        <begin position="23"/>
        <end position="49"/>
    </location>
</feature>
<evidence type="ECO:0000313" key="9">
    <source>
        <dbReference type="EMBL" id="BAF79590.1"/>
    </source>
</evidence>
<name>A7VMP9_9BACI</name>
<dbReference type="SUPFAM" id="SSF46626">
    <property type="entry name" value="Cytochrome c"/>
    <property type="match status" value="1"/>
</dbReference>
<dbReference type="InterPro" id="IPR036909">
    <property type="entry name" value="Cyt_c-like_dom_sf"/>
</dbReference>
<gene>
    <name evidence="9" type="primary">cycA</name>
</gene>
<comment type="PTM">
    <text evidence="4">Binds 1 heme c group covalently per subunit.</text>
</comment>
<keyword evidence="2 5" id="KW-0479">Metal-binding</keyword>
<dbReference type="Gene3D" id="1.10.760.10">
    <property type="entry name" value="Cytochrome c-like domain"/>
    <property type="match status" value="1"/>
</dbReference>
<protein>
    <submittedName>
        <fullName evidence="9">Cytochrome c</fullName>
    </submittedName>
</protein>
<feature type="region of interest" description="Disordered" evidence="6">
    <location>
        <begin position="20"/>
        <end position="50"/>
    </location>
</feature>
<feature type="binding site" description="axial binding residue" evidence="5">
    <location>
        <position position="67"/>
    </location>
    <ligand>
        <name>heme c</name>
        <dbReference type="ChEBI" id="CHEBI:61717"/>
    </ligand>
    <ligandPart>
        <name>Fe</name>
        <dbReference type="ChEBI" id="CHEBI:18248"/>
    </ligandPart>
</feature>
<evidence type="ECO:0000256" key="5">
    <source>
        <dbReference type="PIRSR" id="PIRSR000025-2"/>
    </source>
</evidence>
<feature type="domain" description="Cytochrome c" evidence="8">
    <location>
        <begin position="50"/>
        <end position="118"/>
    </location>
</feature>
<dbReference type="PIRSF" id="PIRSF000025">
    <property type="entry name" value="Cytc_Bsub_c550"/>
    <property type="match status" value="1"/>
</dbReference>
<organism evidence="9">
    <name type="scientific">Evansella clarkii</name>
    <dbReference type="NCBI Taxonomy" id="79879"/>
    <lineage>
        <taxon>Bacteria</taxon>
        <taxon>Bacillati</taxon>
        <taxon>Bacillota</taxon>
        <taxon>Bacilli</taxon>
        <taxon>Bacillales</taxon>
        <taxon>Bacillaceae</taxon>
        <taxon>Evansella</taxon>
    </lineage>
</organism>
<dbReference type="GO" id="GO:0020037">
    <property type="term" value="F:heme binding"/>
    <property type="evidence" value="ECO:0007669"/>
    <property type="project" value="InterPro"/>
</dbReference>
<reference evidence="9" key="1">
    <citation type="journal article" date="2009" name="Extremophiles">
        <title>A novel membrane-anchored cytochrome c-550 of alkaliphilic Bacillus clarkii K24-1U: expression, molecular features and properties of redox potential.</title>
        <authorList>
            <person name="Ogami S."/>
            <person name="Hijikata S."/>
            <person name="Tsukahara T."/>
            <person name="Mie Y."/>
            <person name="Matsuno T."/>
            <person name="Morita N."/>
            <person name="Hara I."/>
            <person name="Yamazaki K."/>
            <person name="Inoue N."/>
            <person name="Yokota A."/>
            <person name="Hoshino T."/>
            <person name="Yoshimune K."/>
            <person name="Yumoto I."/>
        </authorList>
    </citation>
    <scope>NUCLEOTIDE SEQUENCE</scope>
</reference>
<dbReference type="AlphaFoldDB" id="A7VMP9"/>
<evidence type="ECO:0000256" key="3">
    <source>
        <dbReference type="ARBA" id="ARBA00023004"/>
    </source>
</evidence>
<feature type="binding site" description="covalent" evidence="4">
    <location>
        <position position="66"/>
    </location>
    <ligand>
        <name>heme c</name>
        <dbReference type="ChEBI" id="CHEBI:61717"/>
    </ligand>
</feature>
<dbReference type="InterPro" id="IPR012218">
    <property type="entry name" value="Cyt_c_BACSU-c550-type"/>
</dbReference>
<dbReference type="EMBL" id="AB358960">
    <property type="protein sequence ID" value="BAF79590.1"/>
    <property type="molecule type" value="Genomic_DNA"/>
</dbReference>
<dbReference type="PROSITE" id="PS51007">
    <property type="entry name" value="CYTC"/>
    <property type="match status" value="1"/>
</dbReference>
<feature type="signal peptide" evidence="7">
    <location>
        <begin position="1"/>
        <end position="26"/>
    </location>
</feature>
<dbReference type="RefSeq" id="WP_088032531.1">
    <property type="nucleotide sequence ID" value="NZ_KZ119601.1"/>
</dbReference>
<evidence type="ECO:0000256" key="4">
    <source>
        <dbReference type="PIRSR" id="PIRSR000025-1"/>
    </source>
</evidence>
<evidence type="ECO:0000256" key="2">
    <source>
        <dbReference type="ARBA" id="ARBA00022723"/>
    </source>
</evidence>
<dbReference type="InterPro" id="IPR009056">
    <property type="entry name" value="Cyt_c-like_dom"/>
</dbReference>
<evidence type="ECO:0000259" key="8">
    <source>
        <dbReference type="PROSITE" id="PS51007"/>
    </source>
</evidence>
<feature type="binding site" description="covalent" evidence="4">
    <location>
        <position position="63"/>
    </location>
    <ligand>
        <name>heme c</name>
        <dbReference type="ChEBI" id="CHEBI:61717"/>
    </ligand>
</feature>
<evidence type="ECO:0000256" key="7">
    <source>
        <dbReference type="SAM" id="SignalP"/>
    </source>
</evidence>
<sequence length="118" mass="11599">MKKMLVAMLGAALVLGACGGNGDNNADEPAPADNNNNAEETENAAGDATYDADNAESVYVGNCAGCHGGDLTGASAPGIAGMSKDDVLAAIQEGPGSMPADLVTGDDAEDVAAWVADQ</sequence>
<keyword evidence="7" id="KW-0732">Signal</keyword>
<dbReference type="GO" id="GO:0005506">
    <property type="term" value="F:iron ion binding"/>
    <property type="evidence" value="ECO:0007669"/>
    <property type="project" value="InterPro"/>
</dbReference>
<keyword evidence="3 5" id="KW-0408">Iron</keyword>
<dbReference type="GO" id="GO:0009055">
    <property type="term" value="F:electron transfer activity"/>
    <property type="evidence" value="ECO:0007669"/>
    <property type="project" value="InterPro"/>
</dbReference>
<keyword evidence="1 4" id="KW-0349">Heme</keyword>
<feature type="chain" id="PRO_5002714554" evidence="7">
    <location>
        <begin position="27"/>
        <end position="118"/>
    </location>
</feature>